<evidence type="ECO:0000313" key="3">
    <source>
        <dbReference type="EMBL" id="MBB5058951.1"/>
    </source>
</evidence>
<gene>
    <name evidence="3" type="ORF">HDF16_003674</name>
</gene>
<dbReference type="InterPro" id="IPR037682">
    <property type="entry name" value="TonB_C"/>
</dbReference>
<name>A0A7W8E4V7_9BACT</name>
<comment type="caution">
    <text evidence="3">The sequence shown here is derived from an EMBL/GenBank/DDBJ whole genome shotgun (WGS) entry which is preliminary data.</text>
</comment>
<dbReference type="SUPFAM" id="SSF74653">
    <property type="entry name" value="TolA/TonB C-terminal domain"/>
    <property type="match status" value="1"/>
</dbReference>
<dbReference type="Gene3D" id="3.30.2420.10">
    <property type="entry name" value="TonB"/>
    <property type="match status" value="1"/>
</dbReference>
<accession>A0A7W8E4V7</accession>
<feature type="signal peptide" evidence="1">
    <location>
        <begin position="1"/>
        <end position="20"/>
    </location>
</feature>
<evidence type="ECO:0000313" key="4">
    <source>
        <dbReference type="Proteomes" id="UP000540989"/>
    </source>
</evidence>
<feature type="domain" description="TonB C-terminal" evidence="2">
    <location>
        <begin position="37"/>
        <end position="93"/>
    </location>
</feature>
<evidence type="ECO:0000259" key="2">
    <source>
        <dbReference type="Pfam" id="PF03544"/>
    </source>
</evidence>
<organism evidence="3 4">
    <name type="scientific">Granulicella aggregans</name>
    <dbReference type="NCBI Taxonomy" id="474949"/>
    <lineage>
        <taxon>Bacteria</taxon>
        <taxon>Pseudomonadati</taxon>
        <taxon>Acidobacteriota</taxon>
        <taxon>Terriglobia</taxon>
        <taxon>Terriglobales</taxon>
        <taxon>Acidobacteriaceae</taxon>
        <taxon>Granulicella</taxon>
    </lineage>
</organism>
<keyword evidence="1" id="KW-0732">Signal</keyword>
<dbReference type="Pfam" id="PF03544">
    <property type="entry name" value="TonB_C"/>
    <property type="match status" value="1"/>
</dbReference>
<dbReference type="AlphaFoldDB" id="A0A7W8E4V7"/>
<proteinExistence type="predicted"/>
<dbReference type="Proteomes" id="UP000540989">
    <property type="component" value="Unassembled WGS sequence"/>
</dbReference>
<evidence type="ECO:0000256" key="1">
    <source>
        <dbReference type="SAM" id="SignalP"/>
    </source>
</evidence>
<feature type="chain" id="PRO_5030925982" description="TonB C-terminal domain-containing protein" evidence="1">
    <location>
        <begin position="21"/>
        <end position="137"/>
    </location>
</feature>
<reference evidence="3 4" key="1">
    <citation type="submission" date="2020-08" db="EMBL/GenBank/DDBJ databases">
        <title>Genomic Encyclopedia of Type Strains, Phase IV (KMG-V): Genome sequencing to study the core and pangenomes of soil and plant-associated prokaryotes.</title>
        <authorList>
            <person name="Whitman W."/>
        </authorList>
    </citation>
    <scope>NUCLEOTIDE SEQUENCE [LARGE SCALE GENOMIC DNA]</scope>
    <source>
        <strain evidence="3 4">M8UP14</strain>
    </source>
</reference>
<keyword evidence="4" id="KW-1185">Reference proteome</keyword>
<protein>
    <recommendedName>
        <fullName evidence="2">TonB C-terminal domain-containing protein</fullName>
    </recommendedName>
</protein>
<dbReference type="EMBL" id="JACHIP010000005">
    <property type="protein sequence ID" value="MBB5058951.1"/>
    <property type="molecule type" value="Genomic_DNA"/>
</dbReference>
<sequence>MPFRSLLILVCLGFFASSQAEGSGCGLSAIREATTLLYPPIAKAAHVSGQVIAMMKFSPDGTVLDVEILSGPEMLRKSARDFLAGWTVNPYGGSRACPVVITYNIGDAEEHDKFIQKDMQHYVLTGYPIHLHGPVLY</sequence>
<dbReference type="GO" id="GO:0055085">
    <property type="term" value="P:transmembrane transport"/>
    <property type="evidence" value="ECO:0007669"/>
    <property type="project" value="InterPro"/>
</dbReference>